<evidence type="ECO:0000256" key="5">
    <source>
        <dbReference type="ARBA" id="ARBA00023237"/>
    </source>
</evidence>
<dbReference type="PROSITE" id="PS51257">
    <property type="entry name" value="PROKAR_LIPOPROTEIN"/>
    <property type="match status" value="1"/>
</dbReference>
<keyword evidence="3" id="KW-0732">Signal</keyword>
<dbReference type="RefSeq" id="WP_354659650.1">
    <property type="nucleotide sequence ID" value="NZ_JBEXAC010000001.1"/>
</dbReference>
<evidence type="ECO:0000313" key="9">
    <source>
        <dbReference type="Proteomes" id="UP001549749"/>
    </source>
</evidence>
<evidence type="ECO:0000313" key="8">
    <source>
        <dbReference type="EMBL" id="MET6997009.1"/>
    </source>
</evidence>
<dbReference type="EMBL" id="JBEXAC010000001">
    <property type="protein sequence ID" value="MET6997009.1"/>
    <property type="molecule type" value="Genomic_DNA"/>
</dbReference>
<gene>
    <name evidence="8" type="ORF">ABR189_06500</name>
</gene>
<comment type="caution">
    <text evidence="8">The sequence shown here is derived from an EMBL/GenBank/DDBJ whole genome shotgun (WGS) entry which is preliminary data.</text>
</comment>
<name>A0ABV2T4F1_9BACT</name>
<comment type="similarity">
    <text evidence="2">Belongs to the SusD family.</text>
</comment>
<keyword evidence="5" id="KW-0998">Cell outer membrane</keyword>
<sequence>MLKKYYSRIIQCTLAGSLLLTACSKQLDIKPESAVSPDQINAGNIQFFLNSLYRTTLSQSSQRDDYFINDLRGGNYTWTALSGNNSSYGTLITGNSVDDGSSFSSSVWKNGYSNIYSANNVISNCDKLGADGSAIKVIRAEAMYLRAYIYYQLVTTFGGVPLITTNTTDNLPRNTDKEVWAQIIKDLDEAIAGARAFKDAGYKQVSKEAAQALKARALLATGDKTGAATLAQQVINTPGLSLDADYGGIFRTPATSKEVLFAFANLKSESNLRLSSLFWPYGTTWAGSYFVQPSEEVLKNLYTKDDVRRTVNIDTIRNTDGTFNVIVSKYWDVQPLVISRLAEMYLISAEGSPVSQGITFLNALRTKRGVPAYKESDFNGEGAYLDAILAERRRELFSEGFLFFDLVRTGKALSLPNVKNNKNYYVLPIPGDQIRLSKGVLKQNEGY</sequence>
<comment type="subcellular location">
    <subcellularLocation>
        <location evidence="1">Cell outer membrane</location>
    </subcellularLocation>
</comment>
<feature type="domain" description="RagB/SusD" evidence="6">
    <location>
        <begin position="273"/>
        <end position="409"/>
    </location>
</feature>
<dbReference type="Pfam" id="PF14322">
    <property type="entry name" value="SusD-like_3"/>
    <property type="match status" value="1"/>
</dbReference>
<dbReference type="InterPro" id="IPR012944">
    <property type="entry name" value="SusD_RagB_dom"/>
</dbReference>
<evidence type="ECO:0000256" key="3">
    <source>
        <dbReference type="ARBA" id="ARBA00022729"/>
    </source>
</evidence>
<evidence type="ECO:0000256" key="1">
    <source>
        <dbReference type="ARBA" id="ARBA00004442"/>
    </source>
</evidence>
<evidence type="ECO:0000256" key="2">
    <source>
        <dbReference type="ARBA" id="ARBA00006275"/>
    </source>
</evidence>
<dbReference type="InterPro" id="IPR011990">
    <property type="entry name" value="TPR-like_helical_dom_sf"/>
</dbReference>
<dbReference type="CDD" id="cd08977">
    <property type="entry name" value="SusD"/>
    <property type="match status" value="1"/>
</dbReference>
<dbReference type="InterPro" id="IPR033985">
    <property type="entry name" value="SusD-like_N"/>
</dbReference>
<organism evidence="8 9">
    <name type="scientific">Chitinophaga defluvii</name>
    <dbReference type="NCBI Taxonomy" id="3163343"/>
    <lineage>
        <taxon>Bacteria</taxon>
        <taxon>Pseudomonadati</taxon>
        <taxon>Bacteroidota</taxon>
        <taxon>Chitinophagia</taxon>
        <taxon>Chitinophagales</taxon>
        <taxon>Chitinophagaceae</taxon>
        <taxon>Chitinophaga</taxon>
    </lineage>
</organism>
<keyword evidence="9" id="KW-1185">Reference proteome</keyword>
<reference evidence="8 9" key="1">
    <citation type="submission" date="2024-06" db="EMBL/GenBank/DDBJ databases">
        <title>Chitinophaga defluvii sp. nov., isolated from municipal sewage.</title>
        <authorList>
            <person name="Zhang L."/>
        </authorList>
    </citation>
    <scope>NUCLEOTIDE SEQUENCE [LARGE SCALE GENOMIC DNA]</scope>
    <source>
        <strain evidence="8 9">H8</strain>
    </source>
</reference>
<keyword evidence="4" id="KW-0472">Membrane</keyword>
<dbReference type="Proteomes" id="UP001549749">
    <property type="component" value="Unassembled WGS sequence"/>
</dbReference>
<dbReference type="Pfam" id="PF07980">
    <property type="entry name" value="SusD_RagB"/>
    <property type="match status" value="1"/>
</dbReference>
<evidence type="ECO:0000259" key="6">
    <source>
        <dbReference type="Pfam" id="PF07980"/>
    </source>
</evidence>
<accession>A0ABV2T4F1</accession>
<evidence type="ECO:0000256" key="4">
    <source>
        <dbReference type="ARBA" id="ARBA00023136"/>
    </source>
</evidence>
<protein>
    <submittedName>
        <fullName evidence="8">RagB/SusD family nutrient uptake outer membrane protein</fullName>
    </submittedName>
</protein>
<dbReference type="Gene3D" id="1.25.40.390">
    <property type="match status" value="1"/>
</dbReference>
<feature type="domain" description="SusD-like N-terminal" evidence="7">
    <location>
        <begin position="27"/>
        <end position="217"/>
    </location>
</feature>
<evidence type="ECO:0000259" key="7">
    <source>
        <dbReference type="Pfam" id="PF14322"/>
    </source>
</evidence>
<proteinExistence type="inferred from homology"/>
<dbReference type="SUPFAM" id="SSF48452">
    <property type="entry name" value="TPR-like"/>
    <property type="match status" value="1"/>
</dbReference>